<sequence length="568" mass="60951">MRLSVITLSMCLIGAISVSSYPIGGSESESKPTNTNRKLLRSSNVDEDDGPEPLKDLPTQKQSNGATKAPKVGSNRGSSSSTGEIETSDLAKQSAKYWKERNSKFPPKKPEADGPKREARLLSVSDVYQSKKSQDSQTQKQSGGDTTTPKKGLSRGSSVSTGSGGATSTGSHQTKDSKGSALGQTQGAIPKSSNTNRRLLRSSNVDEDDGPKPLQDPPTQKQSGGATNAPKNRLSRGSSVSAGPNGAIGTDAYQAQESQGSALGQTQGAIPKSSNTNRRLLRSSNVDENDGPKPLQDPPTQKQSGGATNAPKKGLSRGSSVSAGPNGAIGTGTHQAQESRGSTLGQTKGADSSTPNSSASKSTNPDLPGKRPNSQENKEPISTPVPISTISDEAPEVPTVREFLALAGPGAPSRDRQEQAFRLFLHLNKPERQDENENLYTLTRIQRPRTKRIEQEKMMVYFESTYGIKQTTKDLRECERKISSFPGSNPSLASQYSKAKTSQTKAIEKEAPTDDDEGQKLIESCLTIRGQFLSVQTQSRQAWSDLTEEQRTFYGYIKSKIIHMTFKF</sequence>
<protein>
    <submittedName>
        <fullName evidence="3">Uncharacterized protein</fullName>
    </submittedName>
</protein>
<feature type="compositionally biased region" description="Low complexity" evidence="1">
    <location>
        <begin position="352"/>
        <end position="365"/>
    </location>
</feature>
<dbReference type="EMBL" id="JAFCIX010000178">
    <property type="protein sequence ID" value="KAH6596869.1"/>
    <property type="molecule type" value="Genomic_DNA"/>
</dbReference>
<feature type="signal peptide" evidence="2">
    <location>
        <begin position="1"/>
        <end position="20"/>
    </location>
</feature>
<feature type="chain" id="PRO_5046459478" evidence="2">
    <location>
        <begin position="21"/>
        <end position="568"/>
    </location>
</feature>
<feature type="compositionally biased region" description="Polar residues" evidence="1">
    <location>
        <begin position="217"/>
        <end position="242"/>
    </location>
</feature>
<organism evidence="3 4">
    <name type="scientific">Batrachochytrium salamandrivorans</name>
    <dbReference type="NCBI Taxonomy" id="1357716"/>
    <lineage>
        <taxon>Eukaryota</taxon>
        <taxon>Fungi</taxon>
        <taxon>Fungi incertae sedis</taxon>
        <taxon>Chytridiomycota</taxon>
        <taxon>Chytridiomycota incertae sedis</taxon>
        <taxon>Chytridiomycetes</taxon>
        <taxon>Rhizophydiales</taxon>
        <taxon>Rhizophydiales incertae sedis</taxon>
        <taxon>Batrachochytrium</taxon>
    </lineage>
</organism>
<feature type="compositionally biased region" description="Basic and acidic residues" evidence="1">
    <location>
        <begin position="97"/>
        <end position="120"/>
    </location>
</feature>
<reference evidence="3 4" key="1">
    <citation type="submission" date="2021-02" db="EMBL/GenBank/DDBJ databases">
        <title>Variation within the Batrachochytrium salamandrivorans European outbreak.</title>
        <authorList>
            <person name="Kelly M."/>
            <person name="Pasmans F."/>
            <person name="Shea T.P."/>
            <person name="Munoz J.F."/>
            <person name="Carranza S."/>
            <person name="Cuomo C.A."/>
            <person name="Martel A."/>
        </authorList>
    </citation>
    <scope>NUCLEOTIDE SEQUENCE [LARGE SCALE GENOMIC DNA]</scope>
    <source>
        <strain evidence="3 4">AMFP18/2</strain>
    </source>
</reference>
<dbReference type="Proteomes" id="UP001648503">
    <property type="component" value="Unassembled WGS sequence"/>
</dbReference>
<accession>A0ABQ8FEC6</accession>
<feature type="region of interest" description="Disordered" evidence="1">
    <location>
        <begin position="22"/>
        <end position="394"/>
    </location>
</feature>
<gene>
    <name evidence="3" type="ORF">BASA50_004863</name>
</gene>
<feature type="compositionally biased region" description="Low complexity" evidence="1">
    <location>
        <begin position="192"/>
        <end position="203"/>
    </location>
</feature>
<evidence type="ECO:0000256" key="2">
    <source>
        <dbReference type="SAM" id="SignalP"/>
    </source>
</evidence>
<evidence type="ECO:0000313" key="3">
    <source>
        <dbReference type="EMBL" id="KAH6596869.1"/>
    </source>
</evidence>
<evidence type="ECO:0000313" key="4">
    <source>
        <dbReference type="Proteomes" id="UP001648503"/>
    </source>
</evidence>
<feature type="compositionally biased region" description="Polar residues" evidence="1">
    <location>
        <begin position="253"/>
        <end position="268"/>
    </location>
</feature>
<name>A0ABQ8FEC6_9FUNG</name>
<evidence type="ECO:0000256" key="1">
    <source>
        <dbReference type="SAM" id="MobiDB-lite"/>
    </source>
</evidence>
<feature type="compositionally biased region" description="Polar residues" evidence="1">
    <location>
        <begin position="31"/>
        <end position="43"/>
    </location>
</feature>
<feature type="compositionally biased region" description="Polar residues" evidence="1">
    <location>
        <begin position="332"/>
        <end position="351"/>
    </location>
</feature>
<keyword evidence="2" id="KW-0732">Signal</keyword>
<feature type="compositionally biased region" description="Polar residues" evidence="1">
    <location>
        <begin position="298"/>
        <end position="307"/>
    </location>
</feature>
<keyword evidence="4" id="KW-1185">Reference proteome</keyword>
<feature type="compositionally biased region" description="Low complexity" evidence="1">
    <location>
        <begin position="273"/>
        <end position="284"/>
    </location>
</feature>
<proteinExistence type="predicted"/>
<comment type="caution">
    <text evidence="3">The sequence shown here is derived from an EMBL/GenBank/DDBJ whole genome shotgun (WGS) entry which is preliminary data.</text>
</comment>